<protein>
    <submittedName>
        <fullName evidence="2">Uncharacterized protein</fullName>
    </submittedName>
</protein>
<feature type="transmembrane region" description="Helical" evidence="1">
    <location>
        <begin position="6"/>
        <end position="23"/>
    </location>
</feature>
<evidence type="ECO:0000256" key="1">
    <source>
        <dbReference type="SAM" id="Phobius"/>
    </source>
</evidence>
<dbReference type="EMBL" id="PCST01000012">
    <property type="protein sequence ID" value="PIP55871.1"/>
    <property type="molecule type" value="Genomic_DNA"/>
</dbReference>
<accession>A0A2H0BE19</accession>
<keyword evidence="1" id="KW-0812">Transmembrane</keyword>
<dbReference type="Proteomes" id="UP000229794">
    <property type="component" value="Unassembled WGS sequence"/>
</dbReference>
<dbReference type="AlphaFoldDB" id="A0A2H0BE19"/>
<organism evidence="2 3">
    <name type="scientific">Candidatus Zambryskibacteria bacterium CG22_combo_CG10-13_8_21_14_all_42_17</name>
    <dbReference type="NCBI Taxonomy" id="1975118"/>
    <lineage>
        <taxon>Bacteria</taxon>
        <taxon>Candidatus Zambryskiibacteriota</taxon>
    </lineage>
</organism>
<sequence>MTKEPWLAAVLNIILGGLGYLYVGKRKLFGGMILAGELFIYVWLFTEPNVRSLLTLNMWAVIGNLLWLAALGMDAYNDAKTI</sequence>
<evidence type="ECO:0000313" key="2">
    <source>
        <dbReference type="EMBL" id="PIP55871.1"/>
    </source>
</evidence>
<evidence type="ECO:0000313" key="3">
    <source>
        <dbReference type="Proteomes" id="UP000229794"/>
    </source>
</evidence>
<keyword evidence="1" id="KW-1133">Transmembrane helix</keyword>
<gene>
    <name evidence="2" type="ORF">COX06_00810</name>
</gene>
<reference evidence="2 3" key="1">
    <citation type="submission" date="2017-09" db="EMBL/GenBank/DDBJ databases">
        <title>Depth-based differentiation of microbial function through sediment-hosted aquifers and enrichment of novel symbionts in the deep terrestrial subsurface.</title>
        <authorList>
            <person name="Probst A.J."/>
            <person name="Ladd B."/>
            <person name="Jarett J.K."/>
            <person name="Geller-Mcgrath D.E."/>
            <person name="Sieber C.M."/>
            <person name="Emerson J.B."/>
            <person name="Anantharaman K."/>
            <person name="Thomas B.C."/>
            <person name="Malmstrom R."/>
            <person name="Stieglmeier M."/>
            <person name="Klingl A."/>
            <person name="Woyke T."/>
            <person name="Ryan C.M."/>
            <person name="Banfield J.F."/>
        </authorList>
    </citation>
    <scope>NUCLEOTIDE SEQUENCE [LARGE SCALE GENOMIC DNA]</scope>
    <source>
        <strain evidence="2">CG22_combo_CG10-13_8_21_14_all_42_17</strain>
    </source>
</reference>
<name>A0A2H0BE19_9BACT</name>
<feature type="transmembrane region" description="Helical" evidence="1">
    <location>
        <begin position="58"/>
        <end position="76"/>
    </location>
</feature>
<feature type="transmembrane region" description="Helical" evidence="1">
    <location>
        <begin position="28"/>
        <end position="46"/>
    </location>
</feature>
<proteinExistence type="predicted"/>
<keyword evidence="1" id="KW-0472">Membrane</keyword>
<comment type="caution">
    <text evidence="2">The sequence shown here is derived from an EMBL/GenBank/DDBJ whole genome shotgun (WGS) entry which is preliminary data.</text>
</comment>